<protein>
    <recommendedName>
        <fullName evidence="4">Rap1a immunity protein domain-containing protein</fullName>
    </recommendedName>
</protein>
<name>A0A1I5U6E9_9SPHN</name>
<dbReference type="AlphaFoldDB" id="A0A1I5U6E9"/>
<dbReference type="EMBL" id="FOXP01000010">
    <property type="protein sequence ID" value="SFP90872.1"/>
    <property type="molecule type" value="Genomic_DNA"/>
</dbReference>
<dbReference type="STRING" id="634430.SAMN04488241_110163"/>
<dbReference type="Proteomes" id="UP000199586">
    <property type="component" value="Unassembled WGS sequence"/>
</dbReference>
<reference evidence="2 3" key="1">
    <citation type="submission" date="2016-10" db="EMBL/GenBank/DDBJ databases">
        <authorList>
            <person name="de Groot N.N."/>
        </authorList>
    </citation>
    <scope>NUCLEOTIDE SEQUENCE [LARGE SCALE GENOMIC DNA]</scope>
    <source>
        <strain evidence="2 3">CGMCC 1.9113</strain>
    </source>
</reference>
<proteinExistence type="predicted"/>
<gene>
    <name evidence="2" type="ORF">SAMN04488241_110163</name>
</gene>
<keyword evidence="1" id="KW-0732">Signal</keyword>
<organism evidence="2 3">
    <name type="scientific">Sphingomonas rubra</name>
    <dbReference type="NCBI Taxonomy" id="634430"/>
    <lineage>
        <taxon>Bacteria</taxon>
        <taxon>Pseudomonadati</taxon>
        <taxon>Pseudomonadota</taxon>
        <taxon>Alphaproteobacteria</taxon>
        <taxon>Sphingomonadales</taxon>
        <taxon>Sphingomonadaceae</taxon>
        <taxon>Sphingomonas</taxon>
    </lineage>
</organism>
<dbReference type="RefSeq" id="WP_245739337.1">
    <property type="nucleotide sequence ID" value="NZ_FOXP01000010.1"/>
</dbReference>
<keyword evidence="3" id="KW-1185">Reference proteome</keyword>
<feature type="chain" id="PRO_5011521917" description="Rap1a immunity protein domain-containing protein" evidence="1">
    <location>
        <begin position="22"/>
        <end position="121"/>
    </location>
</feature>
<evidence type="ECO:0000313" key="3">
    <source>
        <dbReference type="Proteomes" id="UP000199586"/>
    </source>
</evidence>
<sequence>MSRLARYALLPLIALAAPASAAMTVGTFVQRANALRDMGFAAMLAPDFQVLKEEARVAKQQVRAESAARQRAGKKPIACVPEGETIGIEEMIDGLAALPAADQRRPLKDGYAKVIARRFPC</sequence>
<feature type="signal peptide" evidence="1">
    <location>
        <begin position="1"/>
        <end position="21"/>
    </location>
</feature>
<evidence type="ECO:0000313" key="2">
    <source>
        <dbReference type="EMBL" id="SFP90872.1"/>
    </source>
</evidence>
<evidence type="ECO:0008006" key="4">
    <source>
        <dbReference type="Google" id="ProtNLM"/>
    </source>
</evidence>
<accession>A0A1I5U6E9</accession>
<evidence type="ECO:0000256" key="1">
    <source>
        <dbReference type="SAM" id="SignalP"/>
    </source>
</evidence>